<accession>A0A6J7ABC5</accession>
<protein>
    <submittedName>
        <fullName evidence="1">Unannotated protein</fullName>
    </submittedName>
</protein>
<name>A0A6J7ABC5_9ZZZZ</name>
<dbReference type="InterPro" id="IPR031100">
    <property type="entry name" value="LOG_fam"/>
</dbReference>
<dbReference type="PANTHER" id="PTHR31223:SF70">
    <property type="entry name" value="LOG FAMILY PROTEIN YJL055W"/>
    <property type="match status" value="1"/>
</dbReference>
<dbReference type="Gene3D" id="3.40.50.450">
    <property type="match status" value="1"/>
</dbReference>
<dbReference type="PANTHER" id="PTHR31223">
    <property type="entry name" value="LOG FAMILY PROTEIN YJL055W"/>
    <property type="match status" value="1"/>
</dbReference>
<dbReference type="InterPro" id="IPR005269">
    <property type="entry name" value="LOG"/>
</dbReference>
<dbReference type="GO" id="GO:0005829">
    <property type="term" value="C:cytosol"/>
    <property type="evidence" value="ECO:0007669"/>
    <property type="project" value="TreeGrafter"/>
</dbReference>
<dbReference type="AlphaFoldDB" id="A0A6J7ABC5"/>
<gene>
    <name evidence="1" type="ORF">UFOPK3204_00839</name>
</gene>
<dbReference type="GO" id="GO:0009691">
    <property type="term" value="P:cytokinin biosynthetic process"/>
    <property type="evidence" value="ECO:0007669"/>
    <property type="project" value="InterPro"/>
</dbReference>
<dbReference type="EMBL" id="CAFABK010000031">
    <property type="protein sequence ID" value="CAB4830137.1"/>
    <property type="molecule type" value="Genomic_DNA"/>
</dbReference>
<dbReference type="GO" id="GO:0016799">
    <property type="term" value="F:hydrolase activity, hydrolyzing N-glycosyl compounds"/>
    <property type="evidence" value="ECO:0007669"/>
    <property type="project" value="TreeGrafter"/>
</dbReference>
<dbReference type="Pfam" id="PF03641">
    <property type="entry name" value="Lysine_decarbox"/>
    <property type="match status" value="1"/>
</dbReference>
<reference evidence="1" key="1">
    <citation type="submission" date="2020-05" db="EMBL/GenBank/DDBJ databases">
        <authorList>
            <person name="Chiriac C."/>
            <person name="Salcher M."/>
            <person name="Ghai R."/>
            <person name="Kavagutti S V."/>
        </authorList>
    </citation>
    <scope>NUCLEOTIDE SEQUENCE</scope>
</reference>
<evidence type="ECO:0000313" key="1">
    <source>
        <dbReference type="EMBL" id="CAB4830137.1"/>
    </source>
</evidence>
<dbReference type="SUPFAM" id="SSF102405">
    <property type="entry name" value="MCP/YpsA-like"/>
    <property type="match status" value="1"/>
</dbReference>
<organism evidence="1">
    <name type="scientific">freshwater metagenome</name>
    <dbReference type="NCBI Taxonomy" id="449393"/>
    <lineage>
        <taxon>unclassified sequences</taxon>
        <taxon>metagenomes</taxon>
        <taxon>ecological metagenomes</taxon>
    </lineage>
</organism>
<sequence>MGAVPTICVYCASSSGIDDRYLVLADEVGTAIATRGWQLVSGGGSVSMMGAVARAVRRAGGHTIGVIPQALVAMEVADHDADELIITDDMRARKGIMDDRADAFLALPGGIGTLEELMEVWTARCLGMHDKPVVGLDPWGDFGLLRQQVDQWQQQGFVRDEAIAELAWTTEVAQALDLIADKLAAAVREPPSRGGIEA</sequence>
<dbReference type="NCBIfam" id="TIGR00730">
    <property type="entry name" value="Rossman fold protein, TIGR00730 family"/>
    <property type="match status" value="1"/>
</dbReference>
<proteinExistence type="predicted"/>